<comment type="caution">
    <text evidence="2">The sequence shown here is derived from an EMBL/GenBank/DDBJ whole genome shotgun (WGS) entry which is preliminary data.</text>
</comment>
<feature type="region of interest" description="Disordered" evidence="1">
    <location>
        <begin position="1"/>
        <end position="25"/>
    </location>
</feature>
<dbReference type="EMBL" id="JAAXLA010000032">
    <property type="protein sequence ID" value="NMH99165.1"/>
    <property type="molecule type" value="Genomic_DNA"/>
</dbReference>
<name>A0ABX1SDI5_9PSEU</name>
<reference evidence="2 3" key="1">
    <citation type="submission" date="2020-04" db="EMBL/GenBank/DDBJ databases">
        <authorList>
            <person name="Klaysubun C."/>
            <person name="Duangmal K."/>
            <person name="Lipun K."/>
        </authorList>
    </citation>
    <scope>NUCLEOTIDE SEQUENCE [LARGE SCALE GENOMIC DNA]</scope>
    <source>
        <strain evidence="2 3">K10HN5</strain>
    </source>
</reference>
<evidence type="ECO:0000256" key="1">
    <source>
        <dbReference type="SAM" id="MobiDB-lite"/>
    </source>
</evidence>
<organism evidence="2 3">
    <name type="scientific">Pseudonocardia acidicola</name>
    <dbReference type="NCBI Taxonomy" id="2724939"/>
    <lineage>
        <taxon>Bacteria</taxon>
        <taxon>Bacillati</taxon>
        <taxon>Actinomycetota</taxon>
        <taxon>Actinomycetes</taxon>
        <taxon>Pseudonocardiales</taxon>
        <taxon>Pseudonocardiaceae</taxon>
        <taxon>Pseudonocardia</taxon>
    </lineage>
</organism>
<proteinExistence type="predicted"/>
<dbReference type="RefSeq" id="WP_169382605.1">
    <property type="nucleotide sequence ID" value="NZ_JAAXLA010000032.1"/>
</dbReference>
<evidence type="ECO:0000313" key="3">
    <source>
        <dbReference type="Proteomes" id="UP000820669"/>
    </source>
</evidence>
<gene>
    <name evidence="2" type="ORF">HF526_17875</name>
</gene>
<dbReference type="Proteomes" id="UP000820669">
    <property type="component" value="Unassembled WGS sequence"/>
</dbReference>
<evidence type="ECO:0000313" key="2">
    <source>
        <dbReference type="EMBL" id="NMH99165.1"/>
    </source>
</evidence>
<protein>
    <recommendedName>
        <fullName evidence="4">Phasin protein</fullName>
    </recommendedName>
</protein>
<sequence>MTATTSQEHFTSAAKTGQEAMSTALRSWGETVQTVLGMGAGRGEVPSPDHLVDVWFDAASEALTAQREFTKALLTVGTPMLDAMGRAARHTADTVQEATQKATDAAQEATRAGRANAARKDG</sequence>
<evidence type="ECO:0008006" key="4">
    <source>
        <dbReference type="Google" id="ProtNLM"/>
    </source>
</evidence>
<keyword evidence="3" id="KW-1185">Reference proteome</keyword>
<feature type="region of interest" description="Disordered" evidence="1">
    <location>
        <begin position="97"/>
        <end position="122"/>
    </location>
</feature>
<accession>A0ABX1SDI5</accession>